<accession>A0A6J6GPU4</accession>
<protein>
    <submittedName>
        <fullName evidence="1">Unannotated protein</fullName>
    </submittedName>
</protein>
<organism evidence="1">
    <name type="scientific">freshwater metagenome</name>
    <dbReference type="NCBI Taxonomy" id="449393"/>
    <lineage>
        <taxon>unclassified sequences</taxon>
        <taxon>metagenomes</taxon>
        <taxon>ecological metagenomes</taxon>
    </lineage>
</organism>
<sequence length="62" mass="6874">MADLAVPQAANTVDVFVSLVVPQEGTFAFDDVDKRIGSWLGKRVKEATWHVSTVRQQMLARS</sequence>
<proteinExistence type="predicted"/>
<name>A0A6J6GPU4_9ZZZZ</name>
<dbReference type="AlphaFoldDB" id="A0A6J6GPU4"/>
<gene>
    <name evidence="1" type="ORF">UFOPK1808_00928</name>
</gene>
<reference evidence="1" key="1">
    <citation type="submission" date="2020-05" db="EMBL/GenBank/DDBJ databases">
        <authorList>
            <person name="Chiriac C."/>
            <person name="Salcher M."/>
            <person name="Ghai R."/>
            <person name="Kavagutti S V."/>
        </authorList>
    </citation>
    <scope>NUCLEOTIDE SEQUENCE</scope>
</reference>
<evidence type="ECO:0000313" key="1">
    <source>
        <dbReference type="EMBL" id="CAB4603372.1"/>
    </source>
</evidence>
<dbReference type="EMBL" id="CAEZUL010000102">
    <property type="protein sequence ID" value="CAB4603372.1"/>
    <property type="molecule type" value="Genomic_DNA"/>
</dbReference>